<dbReference type="RefSeq" id="XP_001797878.1">
    <property type="nucleotide sequence ID" value="XM_001797826.1"/>
</dbReference>
<dbReference type="InParanoid" id="Q0UL21"/>
<organism evidence="2 3">
    <name type="scientific">Phaeosphaeria nodorum (strain SN15 / ATCC MYA-4574 / FGSC 10173)</name>
    <name type="common">Glume blotch fungus</name>
    <name type="synonym">Parastagonospora nodorum</name>
    <dbReference type="NCBI Taxonomy" id="321614"/>
    <lineage>
        <taxon>Eukaryota</taxon>
        <taxon>Fungi</taxon>
        <taxon>Dikarya</taxon>
        <taxon>Ascomycota</taxon>
        <taxon>Pezizomycotina</taxon>
        <taxon>Dothideomycetes</taxon>
        <taxon>Pleosporomycetidae</taxon>
        <taxon>Pleosporales</taxon>
        <taxon>Pleosporineae</taxon>
        <taxon>Phaeosphaeriaceae</taxon>
        <taxon>Parastagonospora</taxon>
    </lineage>
</organism>
<reference evidence="3" key="1">
    <citation type="journal article" date="2007" name="Plant Cell">
        <title>Dothideomycete-plant interactions illuminated by genome sequencing and EST analysis of the wheat pathogen Stagonospora nodorum.</title>
        <authorList>
            <person name="Hane J.K."/>
            <person name="Lowe R.G."/>
            <person name="Solomon P.S."/>
            <person name="Tan K.C."/>
            <person name="Schoch C.L."/>
            <person name="Spatafora J.W."/>
            <person name="Crous P.W."/>
            <person name="Kodira C."/>
            <person name="Birren B.W."/>
            <person name="Galagan J.E."/>
            <person name="Torriani S.F."/>
            <person name="McDonald B.A."/>
            <person name="Oliver R.P."/>
        </authorList>
    </citation>
    <scope>NUCLEOTIDE SEQUENCE [LARGE SCALE GENOMIC DNA]</scope>
    <source>
        <strain evidence="3">SN15 / ATCC MYA-4574 / FGSC 10173</strain>
    </source>
</reference>
<evidence type="ECO:0000313" key="2">
    <source>
        <dbReference type="EMBL" id="EAT85009.1"/>
    </source>
</evidence>
<proteinExistence type="predicted"/>
<dbReference type="KEGG" id="pno:SNOG_07543"/>
<accession>Q0UL21</accession>
<dbReference type="AlphaFoldDB" id="Q0UL21"/>
<dbReference type="GeneID" id="5974771"/>
<feature type="region of interest" description="Disordered" evidence="1">
    <location>
        <begin position="1"/>
        <end position="23"/>
    </location>
</feature>
<dbReference type="EMBL" id="CH445335">
    <property type="protein sequence ID" value="EAT85009.1"/>
    <property type="molecule type" value="Genomic_DNA"/>
</dbReference>
<dbReference type="Proteomes" id="UP000001055">
    <property type="component" value="Unassembled WGS sequence"/>
</dbReference>
<name>Q0UL21_PHANO</name>
<sequence>MSSTSGSGAQYPGQPSGNRSTGAMGGAAPKFNCKNYLQSGHPVGVTVDRNGAICTHCQLVWIIKYTGAGEFSMLHSCLHLHGSDNAGGSFYGLTLSAVVRDRISHIFQRINLTELRILQSRYMYCS</sequence>
<evidence type="ECO:0000256" key="1">
    <source>
        <dbReference type="SAM" id="MobiDB-lite"/>
    </source>
</evidence>
<gene>
    <name evidence="2" type="ORF">SNOG_07543</name>
</gene>
<evidence type="ECO:0000313" key="3">
    <source>
        <dbReference type="Proteomes" id="UP000001055"/>
    </source>
</evidence>
<feature type="compositionally biased region" description="Polar residues" evidence="1">
    <location>
        <begin position="1"/>
        <end position="21"/>
    </location>
</feature>
<protein>
    <submittedName>
        <fullName evidence="2">Uncharacterized protein</fullName>
    </submittedName>
</protein>
<dbReference type="VEuPathDB" id="FungiDB:JI435_075430"/>